<dbReference type="EMBL" id="KL198009">
    <property type="protein sequence ID" value="KDQ26736.1"/>
    <property type="molecule type" value="Genomic_DNA"/>
</dbReference>
<keyword evidence="3" id="KW-0805">Transcription regulation</keyword>
<dbReference type="SMART" id="SM00426">
    <property type="entry name" value="TEA"/>
    <property type="match status" value="1"/>
</dbReference>
<evidence type="ECO:0000259" key="8">
    <source>
        <dbReference type="PROSITE" id="PS51088"/>
    </source>
</evidence>
<evidence type="ECO:0000256" key="4">
    <source>
        <dbReference type="ARBA" id="ARBA00023163"/>
    </source>
</evidence>
<evidence type="ECO:0000313" key="9">
    <source>
        <dbReference type="EMBL" id="KDQ26736.1"/>
    </source>
</evidence>
<dbReference type="OrthoDB" id="10006572at2759"/>
<evidence type="ECO:0000313" key="10">
    <source>
        <dbReference type="Proteomes" id="UP000027073"/>
    </source>
</evidence>
<dbReference type="InParanoid" id="A0A067NSZ5"/>
<feature type="region of interest" description="Disordered" evidence="7">
    <location>
        <begin position="139"/>
        <end position="165"/>
    </location>
</feature>
<dbReference type="GO" id="GO:0005634">
    <property type="term" value="C:nucleus"/>
    <property type="evidence" value="ECO:0007669"/>
    <property type="project" value="UniProtKB-SubCell"/>
</dbReference>
<dbReference type="AlphaFoldDB" id="A0A067NSZ5"/>
<keyword evidence="4" id="KW-0804">Transcription</keyword>
<evidence type="ECO:0000256" key="3">
    <source>
        <dbReference type="ARBA" id="ARBA00023015"/>
    </source>
</evidence>
<name>A0A067NSZ5_PLEO1</name>
<proteinExistence type="inferred from homology"/>
<feature type="domain" description="TEA" evidence="8">
    <location>
        <begin position="46"/>
        <end position="120"/>
    </location>
</feature>
<evidence type="ECO:0000256" key="6">
    <source>
        <dbReference type="PROSITE-ProRule" id="PRU00505"/>
    </source>
</evidence>
<dbReference type="PANTHER" id="PTHR11834">
    <property type="entry name" value="TRANSCRIPTIONAL ENHANCER FACTOR TEF RELATED"/>
    <property type="match status" value="1"/>
</dbReference>
<evidence type="ECO:0000256" key="1">
    <source>
        <dbReference type="ARBA" id="ARBA00004123"/>
    </source>
</evidence>
<protein>
    <recommendedName>
        <fullName evidence="8">TEA domain-containing protein</fullName>
    </recommendedName>
</protein>
<evidence type="ECO:0000256" key="7">
    <source>
        <dbReference type="SAM" id="MobiDB-lite"/>
    </source>
</evidence>
<dbReference type="Proteomes" id="UP000027073">
    <property type="component" value="Unassembled WGS sequence"/>
</dbReference>
<comment type="subcellular location">
    <subcellularLocation>
        <location evidence="1">Nucleus</location>
    </subcellularLocation>
</comment>
<reference evidence="10" key="1">
    <citation type="journal article" date="2014" name="Proc. Natl. Acad. Sci. U.S.A.">
        <title>Extensive sampling of basidiomycete genomes demonstrates inadequacy of the white-rot/brown-rot paradigm for wood decay fungi.</title>
        <authorList>
            <person name="Riley R."/>
            <person name="Salamov A.A."/>
            <person name="Brown D.W."/>
            <person name="Nagy L.G."/>
            <person name="Floudas D."/>
            <person name="Held B.W."/>
            <person name="Levasseur A."/>
            <person name="Lombard V."/>
            <person name="Morin E."/>
            <person name="Otillar R."/>
            <person name="Lindquist E.A."/>
            <person name="Sun H."/>
            <person name="LaButti K.M."/>
            <person name="Schmutz J."/>
            <person name="Jabbour D."/>
            <person name="Luo H."/>
            <person name="Baker S.E."/>
            <person name="Pisabarro A.G."/>
            <person name="Walton J.D."/>
            <person name="Blanchette R.A."/>
            <person name="Henrissat B."/>
            <person name="Martin F."/>
            <person name="Cullen D."/>
            <person name="Hibbett D.S."/>
            <person name="Grigoriev I.V."/>
        </authorList>
    </citation>
    <scope>NUCLEOTIDE SEQUENCE [LARGE SCALE GENOMIC DNA]</scope>
    <source>
        <strain evidence="10">PC15</strain>
    </source>
</reference>
<dbReference type="PROSITE" id="PS51088">
    <property type="entry name" value="TEA_2"/>
    <property type="match status" value="1"/>
</dbReference>
<dbReference type="Gene3D" id="6.10.20.40">
    <property type="entry name" value="TEA/ATTS domain"/>
    <property type="match status" value="1"/>
</dbReference>
<organism evidence="9 10">
    <name type="scientific">Pleurotus ostreatus (strain PC15)</name>
    <name type="common">Oyster mushroom</name>
    <dbReference type="NCBI Taxonomy" id="1137138"/>
    <lineage>
        <taxon>Eukaryota</taxon>
        <taxon>Fungi</taxon>
        <taxon>Dikarya</taxon>
        <taxon>Basidiomycota</taxon>
        <taxon>Agaricomycotina</taxon>
        <taxon>Agaricomycetes</taxon>
        <taxon>Agaricomycetidae</taxon>
        <taxon>Agaricales</taxon>
        <taxon>Pleurotineae</taxon>
        <taxon>Pleurotaceae</taxon>
        <taxon>Pleurotus</taxon>
    </lineage>
</organism>
<comment type="similarity">
    <text evidence="2">Belongs to the TEC1 family.</text>
</comment>
<dbReference type="InterPro" id="IPR038096">
    <property type="entry name" value="TEA/ATTS_sf"/>
</dbReference>
<evidence type="ECO:0000256" key="5">
    <source>
        <dbReference type="ARBA" id="ARBA00023242"/>
    </source>
</evidence>
<gene>
    <name evidence="9" type="ORF">PLEOSDRAFT_1105638</name>
</gene>
<keyword evidence="5" id="KW-0539">Nucleus</keyword>
<dbReference type="InterPro" id="IPR000818">
    <property type="entry name" value="TEA/ATTS_dom"/>
</dbReference>
<dbReference type="InterPro" id="IPR050937">
    <property type="entry name" value="TEC1_TEAD_TF"/>
</dbReference>
<dbReference type="PANTHER" id="PTHR11834:SF0">
    <property type="entry name" value="PROTEIN SCALLOPED"/>
    <property type="match status" value="1"/>
</dbReference>
<accession>A0A067NSZ5</accession>
<dbReference type="STRING" id="1137138.A0A067NSZ5"/>
<dbReference type="HOGENOM" id="CLU_036087_1_0_1"/>
<evidence type="ECO:0000256" key="2">
    <source>
        <dbReference type="ARBA" id="ARBA00008421"/>
    </source>
</evidence>
<dbReference type="Pfam" id="PF01285">
    <property type="entry name" value="TEA"/>
    <property type="match status" value="1"/>
</dbReference>
<dbReference type="VEuPathDB" id="FungiDB:PLEOSDRAFT_1105638"/>
<feature type="compositionally biased region" description="Low complexity" evidence="7">
    <location>
        <begin position="143"/>
        <end position="161"/>
    </location>
</feature>
<dbReference type="GO" id="GO:0000981">
    <property type="term" value="F:DNA-binding transcription factor activity, RNA polymerase II-specific"/>
    <property type="evidence" value="ECO:0007669"/>
    <property type="project" value="TreeGrafter"/>
</dbReference>
<dbReference type="GO" id="GO:0000978">
    <property type="term" value="F:RNA polymerase II cis-regulatory region sequence-specific DNA binding"/>
    <property type="evidence" value="ECO:0007669"/>
    <property type="project" value="TreeGrafter"/>
</dbReference>
<dbReference type="GO" id="GO:0005667">
    <property type="term" value="C:transcription regulator complex"/>
    <property type="evidence" value="ECO:0007669"/>
    <property type="project" value="TreeGrafter"/>
</dbReference>
<sequence>MSPTASPSSAQEYVFKLGSIHDGTGFALADSAQMAATGRKTWKALKGKSEAVWPAFIEASLIEALERYRPEESAGTMLVGRFPRRNRFISDYIFKATGKRRTPKQVGSRLQQLRETSRDPHIVELLQKRDFTTDLEVQRLGDSSRQSPSISVSSPASTSLSDTEEASATLLSSPVKLGIDLTATTSTFDAPQGRVVINFLLGGPWMVVETSTEAFSLVLFDVVSSPSESLVQPLRPASSKLVSKENPQFIFESSSHLKLNERLYCVFCVFLGETMVHTETTPIIALPQQAAQGSLYSTPLLPEYWTAICTAQSKASRYTILQEVRRSSTDTRVADAASFSVHYDFFCSTTVAYPPPEDIAHCRNVPSNHPQDTHFASPITPDYQTRHPATQLYTWPRDIGLPCPNNTNQLSYDSQSQYNLEYPSPDIYFPPTDLEFDYDYSKIPWSTYDGGYPQWPDYYYSA</sequence>
<feature type="DNA-binding region" description="TEA" evidence="6">
    <location>
        <begin position="46"/>
        <end position="120"/>
    </location>
</feature>